<name>A0A7X0FN41_9MICO</name>
<keyword evidence="4" id="KW-1185">Reference proteome</keyword>
<evidence type="ECO:0000259" key="2">
    <source>
        <dbReference type="Pfam" id="PF19291"/>
    </source>
</evidence>
<dbReference type="PANTHER" id="PTHR31616">
    <property type="entry name" value="TREHALASE"/>
    <property type="match status" value="1"/>
</dbReference>
<dbReference type="Proteomes" id="UP000537775">
    <property type="component" value="Unassembled WGS sequence"/>
</dbReference>
<dbReference type="Gene3D" id="1.50.10.10">
    <property type="match status" value="1"/>
</dbReference>
<sequence length="597" mass="65802">MPQPIEDYALLSSCRTAALVSREGSIDWLCLPRFDSASVFAALLGDEGHGCWSLRPRDPEATSTRRYDGDTFVLVTRWECANGVAEVHDVMPIDGPRTDLVRRVVGVSGTVEFVHELRLRTDYARALPWVRQVGSERAPALLAVAGPDALIVRGVELTSADHVHVGSVRVAAGETTDAVLTWFPSYHSEPEPLDVDRAIARTSRWWTDWAARIEHDGPHQDEVVRSLLVLRALTHEDTGGIVAAATTSLPEDFGGSRNWDYRYVWLRDAALTLEALLAHGFVRVAHRWRSWLVRAIAGDPHDVQIMYGIAGERDLPERELASLPGYDGAAPVRIGNGAVDQYQADVIGEVMMALEATRAAGAAEDSFSWALQCALLGQVVEWIKRPDRGIWEMRGEPQLFTHSRAMIWAALDRGVRAVRDGGLDGDADTWERLRDEVREEIDRHGYDADRGHFVQHYGSPEVDASLLLLPQSGFCDYDDPRMLGTVAEIEKQLMRDGLVMRYRTESAVDGLAGGEHPFLACSFWLVEQYAQTGRTDEASALMDRLCSFANDVGLLSEEYDVGAARHAGNTPQALSHLALVRAADALGGHCGRAALRS</sequence>
<dbReference type="RefSeq" id="WP_184749710.1">
    <property type="nucleotide sequence ID" value="NZ_BAAAJR010000003.1"/>
</dbReference>
<proteinExistence type="predicted"/>
<evidence type="ECO:0000259" key="1">
    <source>
        <dbReference type="Pfam" id="PF00723"/>
    </source>
</evidence>
<accession>A0A7X0FN41</accession>
<dbReference type="SUPFAM" id="SSF48208">
    <property type="entry name" value="Six-hairpin glycosidases"/>
    <property type="match status" value="1"/>
</dbReference>
<dbReference type="InterPro" id="IPR008928">
    <property type="entry name" value="6-hairpin_glycosidase_sf"/>
</dbReference>
<evidence type="ECO:0000313" key="4">
    <source>
        <dbReference type="Proteomes" id="UP000537775"/>
    </source>
</evidence>
<dbReference type="InterPro" id="IPR011613">
    <property type="entry name" value="GH15-like"/>
</dbReference>
<dbReference type="GO" id="GO:0005975">
    <property type="term" value="P:carbohydrate metabolic process"/>
    <property type="evidence" value="ECO:0007669"/>
    <property type="project" value="InterPro"/>
</dbReference>
<dbReference type="PANTHER" id="PTHR31616:SF0">
    <property type="entry name" value="GLUCAN 1,4-ALPHA-GLUCOSIDASE"/>
    <property type="match status" value="1"/>
</dbReference>
<feature type="domain" description="GH15-like" evidence="1">
    <location>
        <begin position="218"/>
        <end position="583"/>
    </location>
</feature>
<dbReference type="EMBL" id="JACHML010000001">
    <property type="protein sequence ID" value="MBB6390464.1"/>
    <property type="molecule type" value="Genomic_DNA"/>
</dbReference>
<comment type="caution">
    <text evidence="3">The sequence shown here is derived from an EMBL/GenBank/DDBJ whole genome shotgun (WGS) entry which is preliminary data.</text>
</comment>
<protein>
    <submittedName>
        <fullName evidence="3">GH15 family glucan-1,4-alpha-glucosidase</fullName>
    </submittedName>
</protein>
<dbReference type="Pfam" id="PF00723">
    <property type="entry name" value="Glyco_hydro_15"/>
    <property type="match status" value="1"/>
</dbReference>
<organism evidence="3 4">
    <name type="scientific">Microbacterium thalassium</name>
    <dbReference type="NCBI Taxonomy" id="362649"/>
    <lineage>
        <taxon>Bacteria</taxon>
        <taxon>Bacillati</taxon>
        <taxon>Actinomycetota</taxon>
        <taxon>Actinomycetes</taxon>
        <taxon>Micrococcales</taxon>
        <taxon>Microbacteriaceae</taxon>
        <taxon>Microbacterium</taxon>
    </lineage>
</organism>
<reference evidence="3 4" key="1">
    <citation type="submission" date="2020-08" db="EMBL/GenBank/DDBJ databases">
        <title>Sequencing the genomes of 1000 actinobacteria strains.</title>
        <authorList>
            <person name="Klenk H.-P."/>
        </authorList>
    </citation>
    <scope>NUCLEOTIDE SEQUENCE [LARGE SCALE GENOMIC DNA]</scope>
    <source>
        <strain evidence="3 4">DSM 12511</strain>
    </source>
</reference>
<dbReference type="AlphaFoldDB" id="A0A7X0FN41"/>
<evidence type="ECO:0000313" key="3">
    <source>
        <dbReference type="EMBL" id="MBB6390464.1"/>
    </source>
</evidence>
<feature type="domain" description="Trehalase-like N-terminal" evidence="2">
    <location>
        <begin position="3"/>
        <end position="157"/>
    </location>
</feature>
<gene>
    <name evidence="3" type="ORF">HD594_000777</name>
</gene>
<dbReference type="InterPro" id="IPR045582">
    <property type="entry name" value="Trehalase-like_N"/>
</dbReference>
<dbReference type="GO" id="GO:0004553">
    <property type="term" value="F:hydrolase activity, hydrolyzing O-glycosyl compounds"/>
    <property type="evidence" value="ECO:0007669"/>
    <property type="project" value="TreeGrafter"/>
</dbReference>
<dbReference type="InterPro" id="IPR012341">
    <property type="entry name" value="6hp_glycosidase-like_sf"/>
</dbReference>
<dbReference type="Pfam" id="PF19291">
    <property type="entry name" value="TREH_N"/>
    <property type="match status" value="1"/>
</dbReference>